<dbReference type="EMBL" id="CP004374">
    <property type="protein sequence ID" value="AGM30040.1"/>
    <property type="molecule type" value="Genomic_DNA"/>
</dbReference>
<evidence type="ECO:0000313" key="2">
    <source>
        <dbReference type="Proteomes" id="UP000013961"/>
    </source>
</evidence>
<reference evidence="1 2" key="1">
    <citation type="journal article" date="2013" name="Genome Announc.">
        <title>Complete Genome Sequence of Mycobacterium massiliense Clinical Strain Asan 50594, Belonging to the Type II Genotype.</title>
        <authorList>
            <person name="Kim B.J."/>
            <person name="Kim B.R."/>
            <person name="Hong S.H."/>
            <person name="Seok S.H."/>
            <person name="Kook Y.H."/>
            <person name="Kim B.J."/>
        </authorList>
    </citation>
    <scope>NUCLEOTIDE SEQUENCE [LARGE SCALE GENOMIC DNA]</scope>
    <source>
        <strain evidence="1 2">50594</strain>
    </source>
</reference>
<protein>
    <submittedName>
        <fullName evidence="1">Uncharacterized protein</fullName>
    </submittedName>
</protein>
<dbReference type="AlphaFoldDB" id="A0AB33ADX7"/>
<dbReference type="Proteomes" id="UP000013961">
    <property type="component" value="Chromosome"/>
</dbReference>
<evidence type="ECO:0000313" key="1">
    <source>
        <dbReference type="EMBL" id="AGM30040.1"/>
    </source>
</evidence>
<accession>A0AB33ADX7</accession>
<organism evidence="1 2">
    <name type="scientific">Mycobacteroides abscessus subsp. bolletii 50594</name>
    <dbReference type="NCBI Taxonomy" id="1303024"/>
    <lineage>
        <taxon>Bacteria</taxon>
        <taxon>Bacillati</taxon>
        <taxon>Actinomycetota</taxon>
        <taxon>Actinomycetes</taxon>
        <taxon>Mycobacteriales</taxon>
        <taxon>Mycobacteriaceae</taxon>
        <taxon>Mycobacteroides</taxon>
        <taxon>Mycobacteroides abscessus</taxon>
    </lineage>
</organism>
<dbReference type="RefSeq" id="WP_016343093.1">
    <property type="nucleotide sequence ID" value="NC_021282.1"/>
</dbReference>
<gene>
    <name evidence="1" type="ORF">MASS_3438</name>
</gene>
<dbReference type="GeneID" id="45767730"/>
<proteinExistence type="predicted"/>
<name>A0AB33ADX7_9MYCO</name>
<sequence>MSAGLMRALRDAERIRAQAIIEDDTAGQDWANDEIDRITEALERAR</sequence>
<dbReference type="KEGG" id="mabb:MASS_3438"/>